<dbReference type="EMBL" id="JBEFKJ010000030">
    <property type="protein sequence ID" value="KAL2038747.1"/>
    <property type="molecule type" value="Genomic_DNA"/>
</dbReference>
<comment type="caution">
    <text evidence="1">The sequence shown here is derived from an EMBL/GenBank/DDBJ whole genome shotgun (WGS) entry which is preliminary data.</text>
</comment>
<evidence type="ECO:0000313" key="1">
    <source>
        <dbReference type="EMBL" id="KAL2038747.1"/>
    </source>
</evidence>
<evidence type="ECO:0000313" key="2">
    <source>
        <dbReference type="Proteomes" id="UP001590950"/>
    </source>
</evidence>
<dbReference type="Proteomes" id="UP001590950">
    <property type="component" value="Unassembled WGS sequence"/>
</dbReference>
<evidence type="ECO:0008006" key="3">
    <source>
        <dbReference type="Google" id="ProtNLM"/>
    </source>
</evidence>
<name>A0ABR4A2Y9_9LECA</name>
<proteinExistence type="predicted"/>
<protein>
    <recommendedName>
        <fullName evidence="3">LAGLIDADG homing endonuclease</fullName>
    </recommendedName>
</protein>
<keyword evidence="2" id="KW-1185">Reference proteome</keyword>
<accession>A0ABR4A2Y9</accession>
<sequence length="107" mass="12075">MGKSNYSCKSGCYHNRSVRTPRVYIDGLGVSVCILRGCTTATANAALMQRLDLPHSYDVKRGVRTKKKDKVFIDTADEITAVCFWNKTIMMTTKHWTNVLTPSWSKV</sequence>
<reference evidence="1 2" key="1">
    <citation type="submission" date="2024-09" db="EMBL/GenBank/DDBJ databases">
        <title>Rethinking Asexuality: The Enigmatic Case of Functional Sexual Genes in Lepraria (Stereocaulaceae).</title>
        <authorList>
            <person name="Doellman M."/>
            <person name="Sun Y."/>
            <person name="Barcenas-Pena A."/>
            <person name="Lumbsch H.T."/>
            <person name="Grewe F."/>
        </authorList>
    </citation>
    <scope>NUCLEOTIDE SEQUENCE [LARGE SCALE GENOMIC DNA]</scope>
    <source>
        <strain evidence="1 2">Mercado 3170</strain>
    </source>
</reference>
<organism evidence="1 2">
    <name type="scientific">Stereocaulon virgatum</name>
    <dbReference type="NCBI Taxonomy" id="373712"/>
    <lineage>
        <taxon>Eukaryota</taxon>
        <taxon>Fungi</taxon>
        <taxon>Dikarya</taxon>
        <taxon>Ascomycota</taxon>
        <taxon>Pezizomycotina</taxon>
        <taxon>Lecanoromycetes</taxon>
        <taxon>OSLEUM clade</taxon>
        <taxon>Lecanoromycetidae</taxon>
        <taxon>Lecanorales</taxon>
        <taxon>Lecanorineae</taxon>
        <taxon>Stereocaulaceae</taxon>
        <taxon>Stereocaulon</taxon>
    </lineage>
</organism>
<gene>
    <name evidence="1" type="ORF">N7G274_008505</name>
</gene>